<dbReference type="RefSeq" id="XP_014153307.1">
    <property type="nucleotide sequence ID" value="XM_014297832.1"/>
</dbReference>
<dbReference type="InterPro" id="IPR042099">
    <property type="entry name" value="ANL_N_sf"/>
</dbReference>
<dbReference type="Proteomes" id="UP000054560">
    <property type="component" value="Unassembled WGS sequence"/>
</dbReference>
<keyword evidence="1" id="KW-0547">Nucleotide-binding</keyword>
<dbReference type="AlphaFoldDB" id="A0A0L0FRK5"/>
<gene>
    <name evidence="4" type="ORF">SARC_08205</name>
</gene>
<evidence type="ECO:0000256" key="1">
    <source>
        <dbReference type="ARBA" id="ARBA00022741"/>
    </source>
</evidence>
<evidence type="ECO:0000256" key="2">
    <source>
        <dbReference type="ARBA" id="ARBA00022840"/>
    </source>
</evidence>
<protein>
    <recommendedName>
        <fullName evidence="3">AMP-dependent synthetase/ligase domain-containing protein</fullName>
    </recommendedName>
</protein>
<dbReference type="PANTHER" id="PTHR43272:SF33">
    <property type="entry name" value="AMP-BINDING DOMAIN-CONTAINING PROTEIN-RELATED"/>
    <property type="match status" value="1"/>
</dbReference>
<dbReference type="PANTHER" id="PTHR43272">
    <property type="entry name" value="LONG-CHAIN-FATTY-ACID--COA LIGASE"/>
    <property type="match status" value="1"/>
</dbReference>
<evidence type="ECO:0000313" key="4">
    <source>
        <dbReference type="EMBL" id="KNC79405.1"/>
    </source>
</evidence>
<dbReference type="STRING" id="667725.A0A0L0FRK5"/>
<dbReference type="GO" id="GO:0005524">
    <property type="term" value="F:ATP binding"/>
    <property type="evidence" value="ECO:0007669"/>
    <property type="project" value="UniProtKB-KW"/>
</dbReference>
<feature type="domain" description="AMP-dependent synthetase/ligase" evidence="3">
    <location>
        <begin position="111"/>
        <end position="183"/>
    </location>
</feature>
<evidence type="ECO:0000313" key="5">
    <source>
        <dbReference type="Proteomes" id="UP000054560"/>
    </source>
</evidence>
<keyword evidence="5" id="KW-1185">Reference proteome</keyword>
<sequence length="362" mass="39830">MEHSEMVAAFFEKIRLESVLEAIAKGLPNLKYAICFDEITSEDKAKFSDAGVTLFFLKELLDLGAKNTEVKAGGPEKEAAFEGAYNMRLAALMRGEDTPVLNEKVFDRMSMALGGRVKWILTGSAPLGVAIHEFLRVCVCPVILIGYGLTETTAGAAAAHYNDMKLGHVGAPLESNEIKLTKEAIDEEGWFHTGDVGRWNPDGTLSIIDRQKSIFKLSQGEYLAAENLEAMYGKCDHVAQVFVTGDSFHAYPVAVVVPDHELILAWAKANNVHGDVASIAKSAELNALLTSELEAMHKESKLNGFEKLKDFIVEPELFSIDNELLTPTFKLKRLNATKKYQGQIAQLYDEIENVSDLSKTTI</sequence>
<dbReference type="GO" id="GO:0005783">
    <property type="term" value="C:endoplasmic reticulum"/>
    <property type="evidence" value="ECO:0007669"/>
    <property type="project" value="TreeGrafter"/>
</dbReference>
<evidence type="ECO:0000259" key="3">
    <source>
        <dbReference type="Pfam" id="PF00501"/>
    </source>
</evidence>
<dbReference type="GeneID" id="25908709"/>
<accession>A0A0L0FRK5</accession>
<name>A0A0L0FRK5_9EUKA</name>
<organism evidence="4 5">
    <name type="scientific">Sphaeroforma arctica JP610</name>
    <dbReference type="NCBI Taxonomy" id="667725"/>
    <lineage>
        <taxon>Eukaryota</taxon>
        <taxon>Ichthyosporea</taxon>
        <taxon>Ichthyophonida</taxon>
        <taxon>Sphaeroforma</taxon>
    </lineage>
</organism>
<reference evidence="4 5" key="1">
    <citation type="submission" date="2011-02" db="EMBL/GenBank/DDBJ databases">
        <title>The Genome Sequence of Sphaeroforma arctica JP610.</title>
        <authorList>
            <consortium name="The Broad Institute Genome Sequencing Platform"/>
            <person name="Russ C."/>
            <person name="Cuomo C."/>
            <person name="Young S.K."/>
            <person name="Zeng Q."/>
            <person name="Gargeya S."/>
            <person name="Alvarado L."/>
            <person name="Berlin A."/>
            <person name="Chapman S.B."/>
            <person name="Chen Z."/>
            <person name="Freedman E."/>
            <person name="Gellesch M."/>
            <person name="Goldberg J."/>
            <person name="Griggs A."/>
            <person name="Gujja S."/>
            <person name="Heilman E."/>
            <person name="Heiman D."/>
            <person name="Howarth C."/>
            <person name="Mehta T."/>
            <person name="Neiman D."/>
            <person name="Pearson M."/>
            <person name="Roberts A."/>
            <person name="Saif S."/>
            <person name="Shea T."/>
            <person name="Shenoy N."/>
            <person name="Sisk P."/>
            <person name="Stolte C."/>
            <person name="Sykes S."/>
            <person name="White J."/>
            <person name="Yandava C."/>
            <person name="Burger G."/>
            <person name="Gray M.W."/>
            <person name="Holland P.W.H."/>
            <person name="King N."/>
            <person name="Lang F.B.F."/>
            <person name="Roger A.J."/>
            <person name="Ruiz-Trillo I."/>
            <person name="Haas B."/>
            <person name="Nusbaum C."/>
            <person name="Birren B."/>
        </authorList>
    </citation>
    <scope>NUCLEOTIDE SEQUENCE [LARGE SCALE GENOMIC DNA]</scope>
    <source>
        <strain evidence="4 5">JP610</strain>
    </source>
</reference>
<proteinExistence type="predicted"/>
<dbReference type="Gene3D" id="3.40.50.12780">
    <property type="entry name" value="N-terminal domain of ligase-like"/>
    <property type="match status" value="1"/>
</dbReference>
<dbReference type="Pfam" id="PF00501">
    <property type="entry name" value="AMP-binding"/>
    <property type="match status" value="1"/>
</dbReference>
<dbReference type="SUPFAM" id="SSF56801">
    <property type="entry name" value="Acetyl-CoA synthetase-like"/>
    <property type="match status" value="1"/>
</dbReference>
<dbReference type="OrthoDB" id="267397at2759"/>
<dbReference type="GO" id="GO:0016020">
    <property type="term" value="C:membrane"/>
    <property type="evidence" value="ECO:0007669"/>
    <property type="project" value="TreeGrafter"/>
</dbReference>
<keyword evidence="2" id="KW-0067">ATP-binding</keyword>
<dbReference type="eggNOG" id="KOG1256">
    <property type="taxonomic scope" value="Eukaryota"/>
</dbReference>
<dbReference type="InterPro" id="IPR000873">
    <property type="entry name" value="AMP-dep_synth/lig_dom"/>
</dbReference>
<dbReference type="GO" id="GO:0004467">
    <property type="term" value="F:long-chain fatty acid-CoA ligase activity"/>
    <property type="evidence" value="ECO:0007669"/>
    <property type="project" value="TreeGrafter"/>
</dbReference>
<dbReference type="EMBL" id="KQ242312">
    <property type="protein sequence ID" value="KNC79405.1"/>
    <property type="molecule type" value="Genomic_DNA"/>
</dbReference>